<evidence type="ECO:0000313" key="2">
    <source>
        <dbReference type="Proteomes" id="UP000288758"/>
    </source>
</evidence>
<sequence length="62" mass="6918">MSPVRQRLLSLFGGSVGNLIEWYDFYVCGPPGPQVRACIFCSLLVYTVMPDTRRHGRIDAAS</sequence>
<evidence type="ECO:0000313" key="1">
    <source>
        <dbReference type="EMBL" id="QAT87166.1"/>
    </source>
</evidence>
<name>A0A410RZB1_CORCK</name>
<dbReference type="RefSeq" id="WP_128798591.1">
    <property type="nucleotide sequence ID" value="NZ_CP034669.1"/>
</dbReference>
<proteinExistence type="predicted"/>
<reference evidence="1 2" key="1">
    <citation type="submission" date="2018-12" db="EMBL/GenBank/DDBJ databases">
        <title>Complete Genome Sequence of the Corallopyronin A producing Myxobacterium Corallococcus coralloides B035.</title>
        <authorList>
            <person name="Bouhired S.M."/>
            <person name="Rupp O."/>
            <person name="Blom J."/>
            <person name="Schaeberle T.F."/>
            <person name="Kehraus S."/>
            <person name="Schiefer A."/>
            <person name="Pfarr K."/>
            <person name="Goesmann A."/>
            <person name="Hoerauf A."/>
            <person name="Koenig G.M."/>
        </authorList>
    </citation>
    <scope>NUCLEOTIDE SEQUENCE [LARGE SCALE GENOMIC DNA]</scope>
    <source>
        <strain evidence="1 2">B035</strain>
    </source>
</reference>
<accession>A0A410RZB1</accession>
<organism evidence="1 2">
    <name type="scientific">Corallococcus coralloides</name>
    <name type="common">Myxococcus coralloides</name>
    <dbReference type="NCBI Taxonomy" id="184914"/>
    <lineage>
        <taxon>Bacteria</taxon>
        <taxon>Pseudomonadati</taxon>
        <taxon>Myxococcota</taxon>
        <taxon>Myxococcia</taxon>
        <taxon>Myxococcales</taxon>
        <taxon>Cystobacterineae</taxon>
        <taxon>Myxococcaceae</taxon>
        <taxon>Corallococcus</taxon>
    </lineage>
</organism>
<gene>
    <name evidence="1" type="primary">kgtP</name>
    <name evidence="1" type="ORF">EJ065_5633</name>
</gene>
<dbReference type="AlphaFoldDB" id="A0A410RZB1"/>
<dbReference type="Proteomes" id="UP000288758">
    <property type="component" value="Chromosome"/>
</dbReference>
<dbReference type="EMBL" id="CP034669">
    <property type="protein sequence ID" value="QAT87166.1"/>
    <property type="molecule type" value="Genomic_DNA"/>
</dbReference>
<protein>
    <submittedName>
        <fullName evidence="1">Alpha-ketoglutarate permease</fullName>
    </submittedName>
</protein>